<dbReference type="Gene3D" id="1.10.10.60">
    <property type="entry name" value="Homeodomain-like"/>
    <property type="match status" value="1"/>
</dbReference>
<dbReference type="PANTHER" id="PTHR43280:SF32">
    <property type="entry name" value="TRANSCRIPTIONAL REGULATORY PROTEIN"/>
    <property type="match status" value="1"/>
</dbReference>
<sequence>MGKDFITKDFNDKEVGKIADYIDERMIFVENLQHLDPKMSVRVEAFVVVLCLKGKASLYVNDQFYEIHANDLFISHPNIILESSMISMDFECRCLCLSPEYVRQLSVINSDSWDARMFLEKNPVLSLTVDEVNTFCWYYNLLKSKLTGPSCKHRRELTDALLLAFLYEFYDTMERFVPLMPSSFKSADNLFKTFIDIISSSYPKNRSVAYYADRLHVTPKYLSAVCKEISGQPASDLIDQYVMKDVLFLLRKKEMSIKEITNELNFPNISFFGKYVKKHLGLSPRLYREKQEKEGL</sequence>
<proteinExistence type="predicted"/>
<dbReference type="RefSeq" id="WP_251968536.1">
    <property type="nucleotide sequence ID" value="NZ_CP146284.1"/>
</dbReference>
<gene>
    <name evidence="5" type="ORF">NEE14_004180</name>
</gene>
<reference evidence="5 6" key="1">
    <citation type="submission" date="2024-02" db="EMBL/GenBank/DDBJ databases">
        <title>Whole genome sequencing of Parabacteroides sp. AD58.</title>
        <authorList>
            <person name="Chaplin A.V."/>
            <person name="Pikina A.P."/>
            <person name="Sokolova S.R."/>
            <person name="Korostin D.O."/>
            <person name="Efimov B.A."/>
        </authorList>
    </citation>
    <scope>NUCLEOTIDE SEQUENCE [LARGE SCALE GENOMIC DNA]</scope>
    <source>
        <strain evidence="5 6">AD58</strain>
    </source>
</reference>
<dbReference type="SUPFAM" id="SSF51215">
    <property type="entry name" value="Regulatory protein AraC"/>
    <property type="match status" value="1"/>
</dbReference>
<dbReference type="EMBL" id="CP146284">
    <property type="protein sequence ID" value="WWV67192.1"/>
    <property type="molecule type" value="Genomic_DNA"/>
</dbReference>
<dbReference type="InterPro" id="IPR018060">
    <property type="entry name" value="HTH_AraC"/>
</dbReference>
<keyword evidence="3" id="KW-0804">Transcription</keyword>
<feature type="domain" description="HTH araC/xylS-type" evidence="4">
    <location>
        <begin position="192"/>
        <end position="290"/>
    </location>
</feature>
<dbReference type="InterPro" id="IPR009057">
    <property type="entry name" value="Homeodomain-like_sf"/>
</dbReference>
<dbReference type="Pfam" id="PF12833">
    <property type="entry name" value="HTH_18"/>
    <property type="match status" value="1"/>
</dbReference>
<evidence type="ECO:0000313" key="5">
    <source>
        <dbReference type="EMBL" id="WWV67192.1"/>
    </source>
</evidence>
<dbReference type="SUPFAM" id="SSF46689">
    <property type="entry name" value="Homeodomain-like"/>
    <property type="match status" value="1"/>
</dbReference>
<name>A0ABZ2IME0_9BACT</name>
<keyword evidence="1" id="KW-0805">Transcription regulation</keyword>
<accession>A0ABZ2IME0</accession>
<dbReference type="PROSITE" id="PS01124">
    <property type="entry name" value="HTH_ARAC_FAMILY_2"/>
    <property type="match status" value="1"/>
</dbReference>
<evidence type="ECO:0000256" key="3">
    <source>
        <dbReference type="ARBA" id="ARBA00023163"/>
    </source>
</evidence>
<dbReference type="PANTHER" id="PTHR43280">
    <property type="entry name" value="ARAC-FAMILY TRANSCRIPTIONAL REGULATOR"/>
    <property type="match status" value="1"/>
</dbReference>
<evidence type="ECO:0000256" key="2">
    <source>
        <dbReference type="ARBA" id="ARBA00023125"/>
    </source>
</evidence>
<keyword evidence="2" id="KW-0238">DNA-binding</keyword>
<evidence type="ECO:0000256" key="1">
    <source>
        <dbReference type="ARBA" id="ARBA00023015"/>
    </source>
</evidence>
<evidence type="ECO:0000313" key="6">
    <source>
        <dbReference type="Proteomes" id="UP001320603"/>
    </source>
</evidence>
<dbReference type="InterPro" id="IPR037923">
    <property type="entry name" value="HTH-like"/>
</dbReference>
<dbReference type="SMART" id="SM00342">
    <property type="entry name" value="HTH_ARAC"/>
    <property type="match status" value="1"/>
</dbReference>
<keyword evidence="6" id="KW-1185">Reference proteome</keyword>
<dbReference type="Proteomes" id="UP001320603">
    <property type="component" value="Chromosome"/>
</dbReference>
<protein>
    <submittedName>
        <fullName evidence="5">Helix-turn-helix transcriptional regulator</fullName>
    </submittedName>
</protein>
<organism evidence="5 6">
    <name type="scientific">Parabacteroides absconsus</name>
    <dbReference type="NCBI Taxonomy" id="2951805"/>
    <lineage>
        <taxon>Bacteria</taxon>
        <taxon>Pseudomonadati</taxon>
        <taxon>Bacteroidota</taxon>
        <taxon>Bacteroidia</taxon>
        <taxon>Bacteroidales</taxon>
        <taxon>Tannerellaceae</taxon>
        <taxon>Parabacteroides</taxon>
    </lineage>
</organism>
<evidence type="ECO:0000259" key="4">
    <source>
        <dbReference type="PROSITE" id="PS01124"/>
    </source>
</evidence>